<accession>A0A926DUV6</accession>
<feature type="region of interest" description="Disordered" evidence="1">
    <location>
        <begin position="1"/>
        <end position="139"/>
    </location>
</feature>
<protein>
    <submittedName>
        <fullName evidence="2">Uncharacterized protein</fullName>
    </submittedName>
</protein>
<feature type="compositionally biased region" description="Basic residues" evidence="1">
    <location>
        <begin position="63"/>
        <end position="93"/>
    </location>
</feature>
<evidence type="ECO:0000313" key="3">
    <source>
        <dbReference type="Proteomes" id="UP000657006"/>
    </source>
</evidence>
<proteinExistence type="predicted"/>
<reference evidence="2" key="1">
    <citation type="submission" date="2020-08" db="EMBL/GenBank/DDBJ databases">
        <title>Genome public.</title>
        <authorList>
            <person name="Liu C."/>
            <person name="Sun Q."/>
        </authorList>
    </citation>
    <scope>NUCLEOTIDE SEQUENCE</scope>
    <source>
        <strain evidence="2">NSJ-32</strain>
    </source>
</reference>
<gene>
    <name evidence="2" type="ORF">H8730_11295</name>
</gene>
<organism evidence="2 3">
    <name type="scientific">Bianquea renquensis</name>
    <dbReference type="NCBI Taxonomy" id="2763661"/>
    <lineage>
        <taxon>Bacteria</taxon>
        <taxon>Bacillati</taxon>
        <taxon>Bacillota</taxon>
        <taxon>Clostridia</taxon>
        <taxon>Eubacteriales</taxon>
        <taxon>Bianqueaceae</taxon>
        <taxon>Bianquea</taxon>
    </lineage>
</organism>
<sequence>MHAGEMKKGGGQRAHRGKIPAVTVETAKLAEKQNEKCTPVRRGTAEASVQTEAKSLPADSRRPSRRRNGKKNARRRRGGQQRPACKRRQNPRRQIRDAQAGGEMGRKMHAGEARKGRGQRAHRGKIHAGGQSSNICRGRSFFRQPPVFPIERLPNPKNRTSLGLACRVS</sequence>
<dbReference type="EMBL" id="JACRSQ010000016">
    <property type="protein sequence ID" value="MBC8544132.1"/>
    <property type="molecule type" value="Genomic_DNA"/>
</dbReference>
<dbReference type="RefSeq" id="WP_249289840.1">
    <property type="nucleotide sequence ID" value="NZ_JACRSQ010000016.1"/>
</dbReference>
<evidence type="ECO:0000256" key="1">
    <source>
        <dbReference type="SAM" id="MobiDB-lite"/>
    </source>
</evidence>
<name>A0A926DUV6_9FIRM</name>
<keyword evidence="3" id="KW-1185">Reference proteome</keyword>
<dbReference type="AlphaFoldDB" id="A0A926DUV6"/>
<evidence type="ECO:0000313" key="2">
    <source>
        <dbReference type="EMBL" id="MBC8544132.1"/>
    </source>
</evidence>
<dbReference type="Proteomes" id="UP000657006">
    <property type="component" value="Unassembled WGS sequence"/>
</dbReference>
<comment type="caution">
    <text evidence="2">The sequence shown here is derived from an EMBL/GenBank/DDBJ whole genome shotgun (WGS) entry which is preliminary data.</text>
</comment>
<feature type="compositionally biased region" description="Basic and acidic residues" evidence="1">
    <location>
        <begin position="104"/>
        <end position="115"/>
    </location>
</feature>
<feature type="compositionally biased region" description="Basic residues" evidence="1">
    <location>
        <begin position="116"/>
        <end position="126"/>
    </location>
</feature>